<dbReference type="GO" id="GO:0022627">
    <property type="term" value="C:cytosolic small ribosomal subunit"/>
    <property type="evidence" value="ECO:0007669"/>
    <property type="project" value="TreeGrafter"/>
</dbReference>
<dbReference type="PANTHER" id="PTHR11880:SF2">
    <property type="entry name" value="SMALL RIBOSOMAL SUBUNIT PROTEIN US19"/>
    <property type="match status" value="1"/>
</dbReference>
<protein>
    <recommendedName>
        <fullName evidence="4">40S ribosomal protein S15</fullName>
    </recommendedName>
</protein>
<feature type="compositionally biased region" description="Polar residues" evidence="5">
    <location>
        <begin position="132"/>
        <end position="142"/>
    </location>
</feature>
<keyword evidence="3" id="KW-0687">Ribonucleoprotein</keyword>
<organism evidence="6 7">
    <name type="scientific">Microtus ochrogaster</name>
    <name type="common">Prairie vole</name>
    <dbReference type="NCBI Taxonomy" id="79684"/>
    <lineage>
        <taxon>Eukaryota</taxon>
        <taxon>Metazoa</taxon>
        <taxon>Chordata</taxon>
        <taxon>Craniata</taxon>
        <taxon>Vertebrata</taxon>
        <taxon>Euteleostomi</taxon>
        <taxon>Mammalia</taxon>
        <taxon>Eutheria</taxon>
        <taxon>Euarchontoglires</taxon>
        <taxon>Glires</taxon>
        <taxon>Rodentia</taxon>
        <taxon>Myomorpha</taxon>
        <taxon>Muroidea</taxon>
        <taxon>Cricetidae</taxon>
        <taxon>Arvicolinae</taxon>
        <taxon>Microtus</taxon>
    </lineage>
</organism>
<feature type="compositionally biased region" description="Basic and acidic residues" evidence="5">
    <location>
        <begin position="66"/>
        <end position="97"/>
    </location>
</feature>
<sequence>MAELEQKKKQTYRGVDLDQLMDMSSEPLMQLYSARQRRRLNRDLPAEAAPAAQAPEKSQEGGAAHGEARDGKDPPVGHDHPARDGGKHSGRVQRRELQPGGDQAGDDWHYLGEFSITHQPVKQGRPGVGATHSHSSSFIPLK</sequence>
<dbReference type="AlphaFoldDB" id="A0A8J6GLU0"/>
<feature type="compositionally biased region" description="Low complexity" evidence="5">
    <location>
        <begin position="46"/>
        <end position="56"/>
    </location>
</feature>
<feature type="region of interest" description="Disordered" evidence="5">
    <location>
        <begin position="1"/>
        <end position="142"/>
    </location>
</feature>
<evidence type="ECO:0000256" key="4">
    <source>
        <dbReference type="ARBA" id="ARBA00035469"/>
    </source>
</evidence>
<dbReference type="GO" id="GO:0003735">
    <property type="term" value="F:structural constituent of ribosome"/>
    <property type="evidence" value="ECO:0007669"/>
    <property type="project" value="InterPro"/>
</dbReference>
<name>A0A8J6GLU0_MICOH</name>
<dbReference type="InterPro" id="IPR002222">
    <property type="entry name" value="Ribosomal_uS19"/>
</dbReference>
<evidence type="ECO:0000256" key="3">
    <source>
        <dbReference type="ARBA" id="ARBA00023274"/>
    </source>
</evidence>
<evidence type="ECO:0000256" key="5">
    <source>
        <dbReference type="SAM" id="MobiDB-lite"/>
    </source>
</evidence>
<reference evidence="6" key="1">
    <citation type="submission" date="2020-03" db="EMBL/GenBank/DDBJ databases">
        <title>Studies in the Genomics of Life Span.</title>
        <authorList>
            <person name="Glass D."/>
        </authorList>
    </citation>
    <scope>NUCLEOTIDE SEQUENCE</scope>
    <source>
        <strain evidence="6">LTLLF</strain>
        <tissue evidence="6">Muscle</tissue>
    </source>
</reference>
<dbReference type="GO" id="GO:0006412">
    <property type="term" value="P:translation"/>
    <property type="evidence" value="ECO:0007669"/>
    <property type="project" value="InterPro"/>
</dbReference>
<dbReference type="InterPro" id="IPR023575">
    <property type="entry name" value="Ribosomal_uS19_SF"/>
</dbReference>
<evidence type="ECO:0000256" key="1">
    <source>
        <dbReference type="ARBA" id="ARBA00007345"/>
    </source>
</evidence>
<keyword evidence="2 6" id="KW-0689">Ribosomal protein</keyword>
<comment type="caution">
    <text evidence="6">The sequence shown here is derived from an EMBL/GenBank/DDBJ whole genome shotgun (WGS) entry which is preliminary data.</text>
</comment>
<evidence type="ECO:0000256" key="2">
    <source>
        <dbReference type="ARBA" id="ARBA00022980"/>
    </source>
</evidence>
<comment type="similarity">
    <text evidence="1">Belongs to the universal ribosomal protein uS19 family.</text>
</comment>
<accession>A0A8J6GLU0</accession>
<dbReference type="GO" id="GO:0000028">
    <property type="term" value="P:ribosomal small subunit assembly"/>
    <property type="evidence" value="ECO:0007669"/>
    <property type="project" value="TreeGrafter"/>
</dbReference>
<dbReference type="EMBL" id="JAATJU010021600">
    <property type="protein sequence ID" value="KAH0513211.1"/>
    <property type="molecule type" value="Genomic_DNA"/>
</dbReference>
<dbReference type="Gene3D" id="3.30.860.10">
    <property type="entry name" value="30s Ribosomal Protein S19, Chain A"/>
    <property type="match status" value="2"/>
</dbReference>
<gene>
    <name evidence="6" type="ORF">LTLLF_140580</name>
</gene>
<evidence type="ECO:0000313" key="7">
    <source>
        <dbReference type="Proteomes" id="UP000710432"/>
    </source>
</evidence>
<dbReference type="PANTHER" id="PTHR11880">
    <property type="entry name" value="RIBOSOMAL PROTEIN S19P FAMILY MEMBER"/>
    <property type="match status" value="1"/>
</dbReference>
<evidence type="ECO:0000313" key="6">
    <source>
        <dbReference type="EMBL" id="KAH0513211.1"/>
    </source>
</evidence>
<dbReference type="Proteomes" id="UP000710432">
    <property type="component" value="Unassembled WGS sequence"/>
</dbReference>
<proteinExistence type="inferred from homology"/>